<keyword evidence="3" id="KW-1185">Reference proteome</keyword>
<evidence type="ECO:0000256" key="1">
    <source>
        <dbReference type="SAM" id="MobiDB-lite"/>
    </source>
</evidence>
<protein>
    <submittedName>
        <fullName evidence="2">Uncharacterized protein</fullName>
    </submittedName>
</protein>
<feature type="region of interest" description="Disordered" evidence="1">
    <location>
        <begin position="21"/>
        <end position="123"/>
    </location>
</feature>
<gene>
    <name evidence="2" type="ORF">SEVIR_5G041300v2</name>
</gene>
<accession>A0A4U6U9L4</accession>
<name>A0A4U6U9L4_SETVI</name>
<dbReference type="Gramene" id="TKW12530">
    <property type="protein sequence ID" value="TKW12530"/>
    <property type="gene ID" value="SEVIR_5G041300v2"/>
</dbReference>
<feature type="compositionally biased region" description="Polar residues" evidence="1">
    <location>
        <begin position="114"/>
        <end position="123"/>
    </location>
</feature>
<feature type="compositionally biased region" description="Low complexity" evidence="1">
    <location>
        <begin position="24"/>
        <end position="35"/>
    </location>
</feature>
<dbReference type="AlphaFoldDB" id="A0A4U6U9L4"/>
<organism evidence="2 3">
    <name type="scientific">Setaria viridis</name>
    <name type="common">Green bristlegrass</name>
    <name type="synonym">Setaria italica subsp. viridis</name>
    <dbReference type="NCBI Taxonomy" id="4556"/>
    <lineage>
        <taxon>Eukaryota</taxon>
        <taxon>Viridiplantae</taxon>
        <taxon>Streptophyta</taxon>
        <taxon>Embryophyta</taxon>
        <taxon>Tracheophyta</taxon>
        <taxon>Spermatophyta</taxon>
        <taxon>Magnoliopsida</taxon>
        <taxon>Liliopsida</taxon>
        <taxon>Poales</taxon>
        <taxon>Poaceae</taxon>
        <taxon>PACMAD clade</taxon>
        <taxon>Panicoideae</taxon>
        <taxon>Panicodae</taxon>
        <taxon>Paniceae</taxon>
        <taxon>Cenchrinae</taxon>
        <taxon>Setaria</taxon>
    </lineage>
</organism>
<sequence>MNPQPTGATWLAAPAQRDTALTCSAAPLSPAAPSHSAPPAPALAARRRPAPPSQRGHAPAAQCRSAPTSRCRPDLQLGATPSPTMPAPRRTPPMLQVRRPRAALPRVGHDKESASSPTCKLPP</sequence>
<proteinExistence type="predicted"/>
<dbReference type="Gramene" id="TKW12531">
    <property type="protein sequence ID" value="TKW12531"/>
    <property type="gene ID" value="SEVIR_5G041300v2"/>
</dbReference>
<dbReference type="EMBL" id="CM016556">
    <property type="protein sequence ID" value="TKW12530.1"/>
    <property type="molecule type" value="Genomic_DNA"/>
</dbReference>
<evidence type="ECO:0000313" key="2">
    <source>
        <dbReference type="EMBL" id="TKW12531.1"/>
    </source>
</evidence>
<reference evidence="2 3" key="1">
    <citation type="submission" date="2019-03" db="EMBL/GenBank/DDBJ databases">
        <title>WGS assembly of Setaria viridis.</title>
        <authorList>
            <person name="Huang P."/>
            <person name="Jenkins J."/>
            <person name="Grimwood J."/>
            <person name="Barry K."/>
            <person name="Healey A."/>
            <person name="Mamidi S."/>
            <person name="Sreedasyam A."/>
            <person name="Shu S."/>
            <person name="Feldman M."/>
            <person name="Wu J."/>
            <person name="Yu Y."/>
            <person name="Chen C."/>
            <person name="Johnson J."/>
            <person name="Rokhsar D."/>
            <person name="Baxter I."/>
            <person name="Schmutz J."/>
            <person name="Brutnell T."/>
            <person name="Kellogg E."/>
        </authorList>
    </citation>
    <scope>NUCLEOTIDE SEQUENCE [LARGE SCALE GENOMIC DNA]</scope>
    <source>
        <strain evidence="3">cv. A10</strain>
    </source>
</reference>
<dbReference type="EMBL" id="CM016556">
    <property type="protein sequence ID" value="TKW12531.1"/>
    <property type="molecule type" value="Genomic_DNA"/>
</dbReference>
<dbReference type="Proteomes" id="UP000298652">
    <property type="component" value="Chromosome 5"/>
</dbReference>
<evidence type="ECO:0000313" key="3">
    <source>
        <dbReference type="Proteomes" id="UP000298652"/>
    </source>
</evidence>